<proteinExistence type="predicted"/>
<organism evidence="1 2">
    <name type="scientific">Cuspidothrix issatschenkoi CHARLIE-1</name>
    <dbReference type="NCBI Taxonomy" id="2052836"/>
    <lineage>
        <taxon>Bacteria</taxon>
        <taxon>Bacillati</taxon>
        <taxon>Cyanobacteriota</taxon>
        <taxon>Cyanophyceae</taxon>
        <taxon>Nostocales</taxon>
        <taxon>Aphanizomenonaceae</taxon>
        <taxon>Cuspidothrix</taxon>
    </lineage>
</organism>
<reference evidence="1 2" key="1">
    <citation type="submission" date="2018-02" db="EMBL/GenBank/DDBJ databases">
        <title>Discovery of a pederin family compound in a non-symbiotic bloom-forming cyanobacterium.</title>
        <authorList>
            <person name="Kust A."/>
            <person name="Mares J."/>
            <person name="Jokela J."/>
            <person name="Urajova P."/>
            <person name="Hajek J."/>
            <person name="Saurav K."/>
            <person name="Voracova K."/>
            <person name="Fewer D.P."/>
            <person name="Haapaniemi E."/>
            <person name="Permi P."/>
            <person name="Rehakova K."/>
            <person name="Sivonen K."/>
            <person name="Hrouzek P."/>
        </authorList>
    </citation>
    <scope>NUCLEOTIDE SEQUENCE [LARGE SCALE GENOMIC DNA]</scope>
    <source>
        <strain evidence="1 2">CHARLIE-1</strain>
    </source>
</reference>
<protein>
    <recommendedName>
        <fullName evidence="3">Terminase large subunit</fullName>
    </recommendedName>
</protein>
<dbReference type="OrthoDB" id="9775154at2"/>
<dbReference type="AlphaFoldDB" id="A0A2S6CQH2"/>
<dbReference type="InterPro" id="IPR027417">
    <property type="entry name" value="P-loop_NTPase"/>
</dbReference>
<accession>A0A2S6CQH2</accession>
<dbReference type="Proteomes" id="UP000239589">
    <property type="component" value="Unassembled WGS sequence"/>
</dbReference>
<sequence length="554" mass="63019">MDFNSIPSDLEGILKSETLRYQFIAGANDPVLFVKYFLGEKVNHYLNEVERIHPETGAIVKGHPKQRQWLRQAVNAQEGVLKAGSRSGKTFVTALMHLWFLFYRKRPNSSVFYGDYSKRFQSINCAPSLKQAKLVKDEIINLVNDSPFLTSIGFIKHISDGQQPFIETCFNSIIWFQATVQKGRFILGFYLDIATLDESASEYALEHLRMKILNVRGTEVSGRKYFISTPQGEGDTAGQGAIYFRKMWNEFKERRLKQDKSVVIAEFSQFDNPVNPEEIIRSNMVNMTQAQVREEVYGKFANYGATFFAGNYLDKAIEKGEKHICFFPYDDPVTGHCLPEHGASLQLPYLPKGGPGSQFFTGVDVAGSTNGDSTVLITLQFIDRELRIVAFERISKTPLFDQNGCIERIKRRLNQFPGELYYDSTALAGQYLKESLEKELTADLAEKCIPINSTKKPGKNQKHNHKTLMLSNLAGAVEKSKLVIPYDEQDRLKQLKTELRFYKLDDKGLATDCVMALALAAYAWKRRRNANIYGDDLWGEEEQEVPEFSMLRAA</sequence>
<dbReference type="Gene3D" id="3.30.420.240">
    <property type="match status" value="1"/>
</dbReference>
<dbReference type="EMBL" id="PGEM01000153">
    <property type="protein sequence ID" value="PPJ61961.1"/>
    <property type="molecule type" value="Genomic_DNA"/>
</dbReference>
<evidence type="ECO:0008006" key="3">
    <source>
        <dbReference type="Google" id="ProtNLM"/>
    </source>
</evidence>
<evidence type="ECO:0000313" key="2">
    <source>
        <dbReference type="Proteomes" id="UP000239589"/>
    </source>
</evidence>
<keyword evidence="2" id="KW-1185">Reference proteome</keyword>
<gene>
    <name evidence="1" type="ORF">CUN59_18070</name>
</gene>
<dbReference type="RefSeq" id="WP_104389151.1">
    <property type="nucleotide sequence ID" value="NZ_PGEM01000153.1"/>
</dbReference>
<dbReference type="Gene3D" id="3.40.50.300">
    <property type="entry name" value="P-loop containing nucleotide triphosphate hydrolases"/>
    <property type="match status" value="1"/>
</dbReference>
<name>A0A2S6CQH2_9CYAN</name>
<evidence type="ECO:0000313" key="1">
    <source>
        <dbReference type="EMBL" id="PPJ61961.1"/>
    </source>
</evidence>
<comment type="caution">
    <text evidence="1">The sequence shown here is derived from an EMBL/GenBank/DDBJ whole genome shotgun (WGS) entry which is preliminary data.</text>
</comment>